<name>A0A4Q0VQP3_9BACI</name>
<evidence type="ECO:0008006" key="3">
    <source>
        <dbReference type="Google" id="ProtNLM"/>
    </source>
</evidence>
<dbReference type="OrthoDB" id="2959394at2"/>
<evidence type="ECO:0000313" key="2">
    <source>
        <dbReference type="Proteomes" id="UP000290649"/>
    </source>
</evidence>
<keyword evidence="2" id="KW-1185">Reference proteome</keyword>
<reference evidence="1 2" key="1">
    <citation type="journal article" date="2019" name="Int. J. Syst. Evol. Microbiol.">
        <title>Anaerobacillus alkaliphilus sp. nov., a novel alkaliphilic and moderately halophilic bacterium.</title>
        <authorList>
            <person name="Borsodi A.K."/>
            <person name="Aszalos J.M."/>
            <person name="Bihari P."/>
            <person name="Nagy I."/>
            <person name="Schumann P."/>
            <person name="Sproer C."/>
            <person name="Kovacs A.L."/>
            <person name="Boka K."/>
            <person name="Dobosy P."/>
            <person name="Ovari M."/>
            <person name="Szili-Kovacs T."/>
            <person name="Toth E."/>
        </authorList>
    </citation>
    <scope>NUCLEOTIDE SEQUENCE [LARGE SCALE GENOMIC DNA]</scope>
    <source>
        <strain evidence="1 2">B16-10</strain>
    </source>
</reference>
<dbReference type="RefSeq" id="WP_129078965.1">
    <property type="nucleotide sequence ID" value="NZ_QOUX01000045.1"/>
</dbReference>
<evidence type="ECO:0000313" key="1">
    <source>
        <dbReference type="EMBL" id="RXI99456.1"/>
    </source>
</evidence>
<protein>
    <recommendedName>
        <fullName evidence="3">Lipoprotein</fullName>
    </recommendedName>
</protein>
<gene>
    <name evidence="1" type="ORF">DS745_14635</name>
</gene>
<sequence>MRKLLVGFIITSALVVSCAFYYSTLHKPFQATIANFPIDNNKKFKSVQTSLKLIEQNDEDEYTIEWKTSSEITEKMYISHDISLLFEDGRLKETLSQAKENSNKLTQKLKVDGEDSGHFEAITFHYSELHYPNDITKSVQSMSYDQIYILDSPLSPLEYFKRPNSPSEEEGQRILDTIIKQNLQYTWEELTNYFQVDSSKYYSIPLTSLYKYNDLSLPELPVSQTNEILRQTWGTLYQDYFSGLEKHDGTIASPLGSSVPLILYHKSYSHLLIIFSSRDGEKYIIIKNLQ</sequence>
<proteinExistence type="predicted"/>
<dbReference type="EMBL" id="QOUX01000045">
    <property type="protein sequence ID" value="RXI99456.1"/>
    <property type="molecule type" value="Genomic_DNA"/>
</dbReference>
<comment type="caution">
    <text evidence="1">The sequence shown here is derived from an EMBL/GenBank/DDBJ whole genome shotgun (WGS) entry which is preliminary data.</text>
</comment>
<dbReference type="PROSITE" id="PS51257">
    <property type="entry name" value="PROKAR_LIPOPROTEIN"/>
    <property type="match status" value="1"/>
</dbReference>
<dbReference type="AlphaFoldDB" id="A0A4Q0VQP3"/>
<dbReference type="Proteomes" id="UP000290649">
    <property type="component" value="Unassembled WGS sequence"/>
</dbReference>
<organism evidence="1 2">
    <name type="scientific">Anaerobacillus alkaliphilus</name>
    <dbReference type="NCBI Taxonomy" id="1548597"/>
    <lineage>
        <taxon>Bacteria</taxon>
        <taxon>Bacillati</taxon>
        <taxon>Bacillota</taxon>
        <taxon>Bacilli</taxon>
        <taxon>Bacillales</taxon>
        <taxon>Bacillaceae</taxon>
        <taxon>Anaerobacillus</taxon>
    </lineage>
</organism>
<accession>A0A4Q0VQP3</accession>